<dbReference type="PANTHER" id="PTHR45913">
    <property type="entry name" value="EPM2A-INTERACTING PROTEIN 1"/>
    <property type="match status" value="1"/>
</dbReference>
<reference evidence="1" key="1">
    <citation type="submission" date="2021-12" db="EMBL/GenBank/DDBJ databases">
        <authorList>
            <person name="King R."/>
        </authorList>
    </citation>
    <scope>NUCLEOTIDE SEQUENCE</scope>
</reference>
<proteinExistence type="predicted"/>
<accession>A0ABN8B487</accession>
<protein>
    <recommendedName>
        <fullName evidence="3">DUF4371 domain-containing protein</fullName>
    </recommendedName>
</protein>
<gene>
    <name evidence="1" type="ORF">CHILSU_LOCUS7347</name>
</gene>
<evidence type="ECO:0008006" key="3">
    <source>
        <dbReference type="Google" id="ProtNLM"/>
    </source>
</evidence>
<evidence type="ECO:0000313" key="1">
    <source>
        <dbReference type="EMBL" id="CAH0404045.1"/>
    </source>
</evidence>
<dbReference type="PANTHER" id="PTHR45913:SF19">
    <property type="entry name" value="LOW QUALITY PROTEIN: ZINC FINGER BED DOMAIN-CONTAINING PROTEIN 5-LIKE"/>
    <property type="match status" value="1"/>
</dbReference>
<dbReference type="Proteomes" id="UP001153292">
    <property type="component" value="Chromosome 27"/>
</dbReference>
<dbReference type="EMBL" id="OU963920">
    <property type="protein sequence ID" value="CAH0404045.1"/>
    <property type="molecule type" value="Genomic_DNA"/>
</dbReference>
<evidence type="ECO:0000313" key="2">
    <source>
        <dbReference type="Proteomes" id="UP001153292"/>
    </source>
</evidence>
<name>A0ABN8B487_CHISP</name>
<organism evidence="1 2">
    <name type="scientific">Chilo suppressalis</name>
    <name type="common">Asiatic rice borer moth</name>
    <dbReference type="NCBI Taxonomy" id="168631"/>
    <lineage>
        <taxon>Eukaryota</taxon>
        <taxon>Metazoa</taxon>
        <taxon>Ecdysozoa</taxon>
        <taxon>Arthropoda</taxon>
        <taxon>Hexapoda</taxon>
        <taxon>Insecta</taxon>
        <taxon>Pterygota</taxon>
        <taxon>Neoptera</taxon>
        <taxon>Endopterygota</taxon>
        <taxon>Lepidoptera</taxon>
        <taxon>Glossata</taxon>
        <taxon>Ditrysia</taxon>
        <taxon>Pyraloidea</taxon>
        <taxon>Crambidae</taxon>
        <taxon>Crambinae</taxon>
        <taxon>Chilo</taxon>
    </lineage>
</organism>
<keyword evidence="2" id="KW-1185">Reference proteome</keyword>
<sequence length="297" mass="33765">MESYNIQAPSKAKMAELQAIMTKMPFEVCCVTVLPEFEHLSTVPLSNDTVSRRIHDLASYVKQELVTRLQNTRFALQMDESTDVAGLAILLVIVRYPYKSSFEEDMLMCSSLLTNTTGEEIFNKINIFFEEHNLSWNNCIDICTDGAKAMTGLGYKDFVNSKLYGRDVISLLRINDRACNENVEFLSSMPAYEPTPVITKNGIDYTNKAYDEKYVDGILGPNPPLLTDLKISTHESFFDPTRLNKQMNLRIQLKSQDVAKSLKAWVLKGALAPTSDFFQIFNKIKSNNITYVREDFD</sequence>